<comment type="caution">
    <text evidence="1">The sequence shown here is derived from an EMBL/GenBank/DDBJ whole genome shotgun (WGS) entry which is preliminary data.</text>
</comment>
<evidence type="ECO:0000313" key="2">
    <source>
        <dbReference type="Proteomes" id="UP000789359"/>
    </source>
</evidence>
<proteinExistence type="predicted"/>
<evidence type="ECO:0000313" key="1">
    <source>
        <dbReference type="EMBL" id="CAD7286252.1"/>
    </source>
</evidence>
<sequence>MILKMPNEFYAEILKLQDEFITCGIEFCKRANLNTPLQNLKDTLLKIFSVFYGKEVNMCIVFDEFENLLPNSSIRKNLLSEIFLGLIINFNKNNKNAQWLISLTEAIDQIQYKLDKKENCDALPGENLVKNHAEKTFQSYKQAFLAIKNDSAELEFLNLYDGVNVRNNAEILEINDEFVVFKVDVVQILAMKQEGNAFIIKNDYLLGHIRADIVSFNVLKQTVTLKNFTQIATMNASLRKSQRVHPRKFTPATLKSASAEVSGSLYDISNGGISVISKDSVSFEKDEKIVAEFELVPFEGGLGFGICLDVVLVTDLVCNGSIRYCLKAIDDENSSLIESFTNARVQETLNELKNQAKLYR</sequence>
<protein>
    <recommendedName>
        <fullName evidence="3">PilZ domain-containing protein</fullName>
    </recommendedName>
</protein>
<accession>A0ABM8Q0G9</accession>
<name>A0ABM8Q0G9_9BACT</name>
<organism evidence="1 2">
    <name type="scientific">Campylobacter suis</name>
    <dbReference type="NCBI Taxonomy" id="2790657"/>
    <lineage>
        <taxon>Bacteria</taxon>
        <taxon>Pseudomonadati</taxon>
        <taxon>Campylobacterota</taxon>
        <taxon>Epsilonproteobacteria</taxon>
        <taxon>Campylobacterales</taxon>
        <taxon>Campylobacteraceae</taxon>
        <taxon>Campylobacter</taxon>
    </lineage>
</organism>
<reference evidence="1 2" key="1">
    <citation type="submission" date="2020-11" db="EMBL/GenBank/DDBJ databases">
        <authorList>
            <person name="Peeters C."/>
        </authorList>
    </citation>
    <scope>NUCLEOTIDE SEQUENCE [LARGE SCALE GENOMIC DNA]</scope>
    <source>
        <strain evidence="1 2">LMG 8286</strain>
    </source>
</reference>
<dbReference type="EMBL" id="CAJHOE010000001">
    <property type="protein sequence ID" value="CAD7286252.1"/>
    <property type="molecule type" value="Genomic_DNA"/>
</dbReference>
<gene>
    <name evidence="1" type="ORF">LMG8286_00083</name>
</gene>
<keyword evidence="2" id="KW-1185">Reference proteome</keyword>
<dbReference type="RefSeq" id="WP_230055897.1">
    <property type="nucleotide sequence ID" value="NZ_CAJHOE010000001.1"/>
</dbReference>
<dbReference type="Proteomes" id="UP000789359">
    <property type="component" value="Unassembled WGS sequence"/>
</dbReference>
<evidence type="ECO:0008006" key="3">
    <source>
        <dbReference type="Google" id="ProtNLM"/>
    </source>
</evidence>